<evidence type="ECO:0000313" key="2">
    <source>
        <dbReference type="Proteomes" id="UP000008311"/>
    </source>
</evidence>
<dbReference type="AlphaFoldDB" id="B9RPQ8"/>
<keyword evidence="2" id="KW-1185">Reference proteome</keyword>
<gene>
    <name evidence="1" type="ORF">RCOM_1550080</name>
</gene>
<evidence type="ECO:0000313" key="1">
    <source>
        <dbReference type="EMBL" id="EEF46674.1"/>
    </source>
</evidence>
<dbReference type="EMBL" id="EQ973796">
    <property type="protein sequence ID" value="EEF46674.1"/>
    <property type="molecule type" value="Genomic_DNA"/>
</dbReference>
<accession>B9RPQ8</accession>
<dbReference type="Proteomes" id="UP000008311">
    <property type="component" value="Unassembled WGS sequence"/>
</dbReference>
<name>B9RPQ8_RICCO</name>
<protein>
    <submittedName>
        <fullName evidence="1">Uncharacterized protein</fullName>
    </submittedName>
</protein>
<organism evidence="1 2">
    <name type="scientific">Ricinus communis</name>
    <name type="common">Castor bean</name>
    <dbReference type="NCBI Taxonomy" id="3988"/>
    <lineage>
        <taxon>Eukaryota</taxon>
        <taxon>Viridiplantae</taxon>
        <taxon>Streptophyta</taxon>
        <taxon>Embryophyta</taxon>
        <taxon>Tracheophyta</taxon>
        <taxon>Spermatophyta</taxon>
        <taxon>Magnoliopsida</taxon>
        <taxon>eudicotyledons</taxon>
        <taxon>Gunneridae</taxon>
        <taxon>Pentapetalae</taxon>
        <taxon>rosids</taxon>
        <taxon>fabids</taxon>
        <taxon>Malpighiales</taxon>
        <taxon>Euphorbiaceae</taxon>
        <taxon>Acalyphoideae</taxon>
        <taxon>Acalypheae</taxon>
        <taxon>Ricinus</taxon>
    </lineage>
</organism>
<dbReference type="InParanoid" id="B9RPQ8"/>
<proteinExistence type="predicted"/>
<sequence length="55" mass="6045">MAYFSAPLVIYILPSPCVIPIIPVGVECEGCDASGEESKDFKFEKLKVLYSGYIN</sequence>
<reference evidence="2" key="1">
    <citation type="journal article" date="2010" name="Nat. Biotechnol.">
        <title>Draft genome sequence of the oilseed species Ricinus communis.</title>
        <authorList>
            <person name="Chan A.P."/>
            <person name="Crabtree J."/>
            <person name="Zhao Q."/>
            <person name="Lorenzi H."/>
            <person name="Orvis J."/>
            <person name="Puiu D."/>
            <person name="Melake-Berhan A."/>
            <person name="Jones K.M."/>
            <person name="Redman J."/>
            <person name="Chen G."/>
            <person name="Cahoon E.B."/>
            <person name="Gedil M."/>
            <person name="Stanke M."/>
            <person name="Haas B.J."/>
            <person name="Wortman J.R."/>
            <person name="Fraser-Liggett C.M."/>
            <person name="Ravel J."/>
            <person name="Rabinowicz P.D."/>
        </authorList>
    </citation>
    <scope>NUCLEOTIDE SEQUENCE [LARGE SCALE GENOMIC DNA]</scope>
    <source>
        <strain evidence="2">cv. Hale</strain>
    </source>
</reference>